<gene>
    <name evidence="1" type="ORF">MRATA1EN3_LOCUS1498</name>
</gene>
<dbReference type="Proteomes" id="UP001162501">
    <property type="component" value="Chromosome 1"/>
</dbReference>
<dbReference type="EMBL" id="OX596085">
    <property type="protein sequence ID" value="CAI9690285.1"/>
    <property type="molecule type" value="Genomic_DNA"/>
</dbReference>
<reference evidence="1" key="1">
    <citation type="submission" date="2023-05" db="EMBL/GenBank/DDBJ databases">
        <authorList>
            <consortium name="ELIXIR-Norway"/>
        </authorList>
    </citation>
    <scope>NUCLEOTIDE SEQUENCE</scope>
</reference>
<evidence type="ECO:0000313" key="2">
    <source>
        <dbReference type="Proteomes" id="UP001162501"/>
    </source>
</evidence>
<protein>
    <submittedName>
        <fullName evidence="1">Uncharacterized protein</fullName>
    </submittedName>
</protein>
<name>A0ACB0DPU1_RANTA</name>
<proteinExistence type="predicted"/>
<organism evidence="1 2">
    <name type="scientific">Rangifer tarandus platyrhynchus</name>
    <name type="common">Svalbard reindeer</name>
    <dbReference type="NCBI Taxonomy" id="3082113"/>
    <lineage>
        <taxon>Eukaryota</taxon>
        <taxon>Metazoa</taxon>
        <taxon>Chordata</taxon>
        <taxon>Craniata</taxon>
        <taxon>Vertebrata</taxon>
        <taxon>Euteleostomi</taxon>
        <taxon>Mammalia</taxon>
        <taxon>Eutheria</taxon>
        <taxon>Laurasiatheria</taxon>
        <taxon>Artiodactyla</taxon>
        <taxon>Ruminantia</taxon>
        <taxon>Pecora</taxon>
        <taxon>Cervidae</taxon>
        <taxon>Odocoileinae</taxon>
        <taxon>Rangifer</taxon>
    </lineage>
</organism>
<sequence length="190" mass="21273">MPTKDRGNQKVKCSGTTKRNALLPSVPPAATPDKLHIVPAGKLAMLQAYSRAVELGFGELWKRIHVVFSRQRGRLLPPGAPASPSVRESGLEFSNLWERLFRLFPWEEFKGRRVSYRKQGRRSSVGRERKTVQEERRLGEGAALTAFYCSACSQQHRFLAGLAASPQPLQAQVVTMEHLRGLLSTRIVIP</sequence>
<accession>A0ACB0DPU1</accession>
<evidence type="ECO:0000313" key="1">
    <source>
        <dbReference type="EMBL" id="CAI9690285.1"/>
    </source>
</evidence>